<dbReference type="Gene3D" id="3.50.50.60">
    <property type="entry name" value="FAD/NAD(P)-binding domain"/>
    <property type="match status" value="1"/>
</dbReference>
<dbReference type="Gene3D" id="3.30.9.10">
    <property type="entry name" value="D-Amino Acid Oxidase, subunit A, domain 2"/>
    <property type="match status" value="1"/>
</dbReference>
<protein>
    <submittedName>
        <fullName evidence="2">FAD dependent oxidoreductase</fullName>
    </submittedName>
</protein>
<reference evidence="2 3" key="1">
    <citation type="submission" date="2017-04" db="EMBL/GenBank/DDBJ databases">
        <title>Draft genome sequence of Marssonina coronaria NL1: causal agent of apple blotch.</title>
        <authorList>
            <person name="Cheng Q."/>
        </authorList>
    </citation>
    <scope>NUCLEOTIDE SEQUENCE [LARGE SCALE GENOMIC DNA]</scope>
    <source>
        <strain evidence="2 3">NL1</strain>
    </source>
</reference>
<dbReference type="Pfam" id="PF01266">
    <property type="entry name" value="DAO"/>
    <property type="match status" value="1"/>
</dbReference>
<proteinExistence type="predicted"/>
<evidence type="ECO:0000313" key="3">
    <source>
        <dbReference type="Proteomes" id="UP000242519"/>
    </source>
</evidence>
<comment type="caution">
    <text evidence="2">The sequence shown here is derived from an EMBL/GenBank/DDBJ whole genome shotgun (WGS) entry which is preliminary data.</text>
</comment>
<gene>
    <name evidence="2" type="ORF">B2J93_1883</name>
</gene>
<evidence type="ECO:0000259" key="1">
    <source>
        <dbReference type="Pfam" id="PF01266"/>
    </source>
</evidence>
<sequence length="475" mass="51702">MTASKLVRGQASLPTPNSTKSFWHTQPSKILFGHRTTEHLPTQADLVIIGSGLSGASAAHFLREDEEGRKFKIVMLEAREACWGATGRNGGHCQPMMYGSPPDVGAFEMRNYLFIKDLVAKNEIPCDWRTLSVAHAYMDDDLFEQSLSAFKDFASKDPEILKLVKVIDKKSTSPSLENLRIPTASGAFLQKHAASVWPYKLVAWILEKLLEGNSKSAPEFNLQTNTAATHLQKVGDGSWIVHTPRGMIATPRVLLTTNAYTSHLLPRFSDLVVPVRGEMSSLVPPPTMKPGSSNSPLEYSYGFIGNGQQNRHQDDYLIQRPYSGGGAGGELMFGGGRSYAANAGLGVSDDSSIDPPAAEYLRTEITSLVDIKNQEKELQASYEWSGIMGYSRDDRPWVGELTDDLGLGGGKGVWVSAGFTGHGMPNTCLSGKAAVDMILGKTGDEVDLPKAYRLSKERVEKARALDEVHIADAKG</sequence>
<dbReference type="InterPro" id="IPR006076">
    <property type="entry name" value="FAD-dep_OxRdtase"/>
</dbReference>
<dbReference type="EMBL" id="MZNU01000220">
    <property type="protein sequence ID" value="OWP02579.1"/>
    <property type="molecule type" value="Genomic_DNA"/>
</dbReference>
<dbReference type="AlphaFoldDB" id="A0A218Z3E5"/>
<dbReference type="OrthoDB" id="429143at2759"/>
<evidence type="ECO:0000313" key="2">
    <source>
        <dbReference type="EMBL" id="OWP02579.1"/>
    </source>
</evidence>
<organism evidence="2 3">
    <name type="scientific">Diplocarpon coronariae</name>
    <dbReference type="NCBI Taxonomy" id="2795749"/>
    <lineage>
        <taxon>Eukaryota</taxon>
        <taxon>Fungi</taxon>
        <taxon>Dikarya</taxon>
        <taxon>Ascomycota</taxon>
        <taxon>Pezizomycotina</taxon>
        <taxon>Leotiomycetes</taxon>
        <taxon>Helotiales</taxon>
        <taxon>Drepanopezizaceae</taxon>
        <taxon>Diplocarpon</taxon>
    </lineage>
</organism>
<dbReference type="PANTHER" id="PTHR13847">
    <property type="entry name" value="SARCOSINE DEHYDROGENASE-RELATED"/>
    <property type="match status" value="1"/>
</dbReference>
<accession>A0A218Z3E5</accession>
<dbReference type="PANTHER" id="PTHR13847:SF129">
    <property type="entry name" value="FAD DEPENDENT OXIDOREDUCTASE"/>
    <property type="match status" value="1"/>
</dbReference>
<dbReference type="Proteomes" id="UP000242519">
    <property type="component" value="Unassembled WGS sequence"/>
</dbReference>
<dbReference type="SUPFAM" id="SSF51905">
    <property type="entry name" value="FAD/NAD(P)-binding domain"/>
    <property type="match status" value="1"/>
</dbReference>
<name>A0A218Z3E5_9HELO</name>
<dbReference type="STRING" id="503106.A0A218Z3E5"/>
<dbReference type="GO" id="GO:0005737">
    <property type="term" value="C:cytoplasm"/>
    <property type="evidence" value="ECO:0007669"/>
    <property type="project" value="TreeGrafter"/>
</dbReference>
<keyword evidence="3" id="KW-1185">Reference proteome</keyword>
<dbReference type="InParanoid" id="A0A218Z3E5"/>
<feature type="domain" description="FAD dependent oxidoreductase" evidence="1">
    <location>
        <begin position="45"/>
        <end position="437"/>
    </location>
</feature>
<dbReference type="InterPro" id="IPR036188">
    <property type="entry name" value="FAD/NAD-bd_sf"/>
</dbReference>